<organism evidence="2">
    <name type="scientific">Proboscia inermis</name>
    <dbReference type="NCBI Taxonomy" id="420281"/>
    <lineage>
        <taxon>Eukaryota</taxon>
        <taxon>Sar</taxon>
        <taxon>Stramenopiles</taxon>
        <taxon>Ochrophyta</taxon>
        <taxon>Bacillariophyta</taxon>
        <taxon>Coscinodiscophyceae</taxon>
        <taxon>Rhizosoleniophycidae</taxon>
        <taxon>Rhizosoleniales</taxon>
        <taxon>Rhizosoleniaceae</taxon>
        <taxon>Proboscia</taxon>
    </lineage>
</organism>
<evidence type="ECO:0000259" key="1">
    <source>
        <dbReference type="Pfam" id="PF18199"/>
    </source>
</evidence>
<gene>
    <name evidence="2" type="ORF">PINE0816_LOCUS16721</name>
</gene>
<dbReference type="GO" id="GO:0007018">
    <property type="term" value="P:microtubule-based movement"/>
    <property type="evidence" value="ECO:0007669"/>
    <property type="project" value="InterPro"/>
</dbReference>
<dbReference type="InterPro" id="IPR041228">
    <property type="entry name" value="Dynein_C"/>
</dbReference>
<dbReference type="InterPro" id="IPR043160">
    <property type="entry name" value="Dynein_C_barrel"/>
</dbReference>
<sequence>MTIPTNIFLYQEIQRLQNVIFKVRFTLGQLQLAIKGEVVMTAELQETLDSMFDARVPHYWENTLTGDEFSWRLPTLGLWFSSLLNRDEQDRSWLDNGRPLSFWLTGFFNPNGLLTAMKQEVTRKHKAQKWALDDVVYHTEVSNFERADQVKSAPAEGIYVHGLFLDGSAWSKSDGHLVESQPKVLFVPLPILFVTGNVKKDEDKAKKEMFGQLGPYECPVYKYATRTDRYFIFFANLKTTPEKPPNFWTMRGVALLCNT</sequence>
<dbReference type="PANTHER" id="PTHR46961:SF19">
    <property type="entry name" value="DYNEIN HEAVY CHAIN 5, AXONEMAL"/>
    <property type="match status" value="1"/>
</dbReference>
<dbReference type="Gene3D" id="1.20.1270.280">
    <property type="match status" value="1"/>
</dbReference>
<dbReference type="EMBL" id="HBEL01035680">
    <property type="protein sequence ID" value="CAD8420570.1"/>
    <property type="molecule type" value="Transcribed_RNA"/>
</dbReference>
<dbReference type="AlphaFoldDB" id="A0A7S0CEP5"/>
<evidence type="ECO:0000313" key="2">
    <source>
        <dbReference type="EMBL" id="CAD8420570.1"/>
    </source>
</evidence>
<dbReference type="Gene3D" id="3.10.490.20">
    <property type="match status" value="1"/>
</dbReference>
<dbReference type="InterPro" id="IPR026983">
    <property type="entry name" value="DHC"/>
</dbReference>
<dbReference type="GO" id="GO:0030286">
    <property type="term" value="C:dynein complex"/>
    <property type="evidence" value="ECO:0007669"/>
    <property type="project" value="InterPro"/>
</dbReference>
<feature type="domain" description="Dynein heavy chain C-terminal" evidence="1">
    <location>
        <begin position="4"/>
        <end position="257"/>
    </location>
</feature>
<name>A0A7S0CEP5_9STRA</name>
<dbReference type="Pfam" id="PF18199">
    <property type="entry name" value="Dynein_C"/>
    <property type="match status" value="1"/>
</dbReference>
<dbReference type="GO" id="GO:0045505">
    <property type="term" value="F:dynein intermediate chain binding"/>
    <property type="evidence" value="ECO:0007669"/>
    <property type="project" value="InterPro"/>
</dbReference>
<dbReference type="PANTHER" id="PTHR46961">
    <property type="entry name" value="DYNEIN HEAVY CHAIN 1, AXONEMAL-LIKE PROTEIN"/>
    <property type="match status" value="1"/>
</dbReference>
<reference evidence="2" key="1">
    <citation type="submission" date="2021-01" db="EMBL/GenBank/DDBJ databases">
        <authorList>
            <person name="Corre E."/>
            <person name="Pelletier E."/>
            <person name="Niang G."/>
            <person name="Scheremetjew M."/>
            <person name="Finn R."/>
            <person name="Kale V."/>
            <person name="Holt S."/>
            <person name="Cochrane G."/>
            <person name="Meng A."/>
            <person name="Brown T."/>
            <person name="Cohen L."/>
        </authorList>
    </citation>
    <scope>NUCLEOTIDE SEQUENCE</scope>
    <source>
        <strain evidence="2">CCAP1064/1</strain>
    </source>
</reference>
<protein>
    <recommendedName>
        <fullName evidence="1">Dynein heavy chain C-terminal domain-containing protein</fullName>
    </recommendedName>
</protein>
<dbReference type="FunFam" id="3.10.490.20:FF:000010">
    <property type="entry name" value="Dynein heavy chain, putative"/>
    <property type="match status" value="1"/>
</dbReference>
<accession>A0A7S0CEP5</accession>
<dbReference type="GO" id="GO:0051959">
    <property type="term" value="F:dynein light intermediate chain binding"/>
    <property type="evidence" value="ECO:0007669"/>
    <property type="project" value="InterPro"/>
</dbReference>
<proteinExistence type="predicted"/>